<dbReference type="EMBL" id="CP014672">
    <property type="protein sequence ID" value="ANW98760.1"/>
    <property type="molecule type" value="Genomic_DNA"/>
</dbReference>
<keyword evidence="1 7" id="KW-0723">Serine/threonine-protein kinase</keyword>
<feature type="domain" description="Histidine kinase/HSP90-like ATPase" evidence="8">
    <location>
        <begin position="37"/>
        <end position="141"/>
    </location>
</feature>
<keyword evidence="6 7" id="KW-0749">Sporulation</keyword>
<proteinExistence type="inferred from homology"/>
<dbReference type="SUPFAM" id="SSF55874">
    <property type="entry name" value="ATPase domain of HSP90 chaperone/DNA topoisomerase II/histidine kinase"/>
    <property type="match status" value="1"/>
</dbReference>
<keyword evidence="2 7" id="KW-0808">Transferase</keyword>
<evidence type="ECO:0000256" key="1">
    <source>
        <dbReference type="ARBA" id="ARBA00022527"/>
    </source>
</evidence>
<dbReference type="Pfam" id="PF13581">
    <property type="entry name" value="HATPase_c_2"/>
    <property type="match status" value="1"/>
</dbReference>
<evidence type="ECO:0000259" key="8">
    <source>
        <dbReference type="SMART" id="SM00387"/>
    </source>
</evidence>
<dbReference type="OrthoDB" id="9768808at2"/>
<evidence type="ECO:0000256" key="6">
    <source>
        <dbReference type="ARBA" id="ARBA00022969"/>
    </source>
</evidence>
<dbReference type="NCBIfam" id="TIGR01925">
    <property type="entry name" value="spIIAB"/>
    <property type="match status" value="1"/>
</dbReference>
<dbReference type="GO" id="GO:0106310">
    <property type="term" value="F:protein serine kinase activity"/>
    <property type="evidence" value="ECO:0007669"/>
    <property type="project" value="RHEA"/>
</dbReference>
<keyword evidence="3 7" id="KW-0547">Nucleotide-binding</keyword>
<accession>A0A1B1YDC5</accession>
<keyword evidence="5 7" id="KW-0067">ATP-binding</keyword>
<dbReference type="Proteomes" id="UP000092971">
    <property type="component" value="Chromosome"/>
</dbReference>
<evidence type="ECO:0000256" key="7">
    <source>
        <dbReference type="HAMAP-Rule" id="MF_00637"/>
    </source>
</evidence>
<dbReference type="GO" id="GO:0005524">
    <property type="term" value="F:ATP binding"/>
    <property type="evidence" value="ECO:0007669"/>
    <property type="project" value="UniProtKB-KW"/>
</dbReference>
<dbReference type="InterPro" id="IPR050267">
    <property type="entry name" value="Anti-sigma-factor_SerPK"/>
</dbReference>
<dbReference type="HAMAP" id="MF_00637">
    <property type="entry name" value="Anti_sigma_F"/>
    <property type="match status" value="1"/>
</dbReference>
<comment type="function">
    <text evidence="7">Binds to sigma F and blocks its ability to form an RNA polymerase holoenzyme (E-sigma F). Phosphorylates SpoIIAA on a serine residue. This phosphorylation may enable SpoIIAA to act as an anti-anti-sigma factor that counteracts SpoIIAB and thus releases sigma F from inhibition.</text>
</comment>
<evidence type="ECO:0000256" key="3">
    <source>
        <dbReference type="ARBA" id="ARBA00022741"/>
    </source>
</evidence>
<dbReference type="InterPro" id="IPR003594">
    <property type="entry name" value="HATPase_dom"/>
</dbReference>
<comment type="similarity">
    <text evidence="7">Belongs to the anti-sigma-factor family.</text>
</comment>
<dbReference type="GO" id="GO:0042174">
    <property type="term" value="P:negative regulation of sporulation resulting in formation of a cellular spore"/>
    <property type="evidence" value="ECO:0007669"/>
    <property type="project" value="InterPro"/>
</dbReference>
<dbReference type="PANTHER" id="PTHR35526:SF3">
    <property type="entry name" value="ANTI-SIGMA-F FACTOR RSBW"/>
    <property type="match status" value="1"/>
</dbReference>
<dbReference type="Gene3D" id="3.30.565.10">
    <property type="entry name" value="Histidine kinase-like ATPase, C-terminal domain"/>
    <property type="match status" value="1"/>
</dbReference>
<gene>
    <name evidence="7" type="primary">spoIIAB</name>
    <name evidence="9" type="ORF">CSTERTH_06825</name>
</gene>
<evidence type="ECO:0000256" key="2">
    <source>
        <dbReference type="ARBA" id="ARBA00022679"/>
    </source>
</evidence>
<dbReference type="GO" id="GO:0030436">
    <property type="term" value="P:asexual sporulation"/>
    <property type="evidence" value="ECO:0007669"/>
    <property type="project" value="UniProtKB-UniRule"/>
</dbReference>
<dbReference type="GO" id="GO:0016989">
    <property type="term" value="F:sigma factor antagonist activity"/>
    <property type="evidence" value="ECO:0007669"/>
    <property type="project" value="InterPro"/>
</dbReference>
<protein>
    <recommendedName>
        <fullName evidence="7">Anti-sigma F factor</fullName>
        <ecNumber evidence="7">2.7.11.1</ecNumber>
    </recommendedName>
    <alternativeName>
        <fullName evidence="7">Stage II sporulation protein AB</fullName>
    </alternativeName>
</protein>
<organism evidence="9 10">
    <name type="scientific">Thermoclostridium stercorarium subsp. thermolacticum DSM 2910</name>
    <dbReference type="NCBI Taxonomy" id="1121336"/>
    <lineage>
        <taxon>Bacteria</taxon>
        <taxon>Bacillati</taxon>
        <taxon>Bacillota</taxon>
        <taxon>Clostridia</taxon>
        <taxon>Eubacteriales</taxon>
        <taxon>Oscillospiraceae</taxon>
        <taxon>Thermoclostridium</taxon>
    </lineage>
</organism>
<sequence length="142" mass="15804">MQPINRMKIEFDSKSTNEAFARVVVAAFAAQLDPTLEDLADLKTAVSEAVTNAIIHGYEQKPGTIYMECILYPDRITVIVEDHGVGIEDIEKARTPAFTTKPELERSGMGFSVMESFMDSLQIESEKGKGTRVIMTKKFLRG</sequence>
<dbReference type="SMART" id="SM00387">
    <property type="entry name" value="HATPase_c"/>
    <property type="match status" value="1"/>
</dbReference>
<keyword evidence="4 7" id="KW-0418">Kinase</keyword>
<reference evidence="9 10" key="1">
    <citation type="submission" date="2016-02" db="EMBL/GenBank/DDBJ databases">
        <title>Comparison of Clostridium stercorarium subspecies using comparative genomics and transcriptomics.</title>
        <authorList>
            <person name="Schellenberg J."/>
            <person name="Thallinger G."/>
            <person name="Levin D.B."/>
            <person name="Zhang X."/>
            <person name="Alvare G."/>
            <person name="Fristensky B."/>
            <person name="Sparling R."/>
        </authorList>
    </citation>
    <scope>NUCLEOTIDE SEQUENCE [LARGE SCALE GENOMIC DNA]</scope>
    <source>
        <strain evidence="9 10">DSM 2910</strain>
    </source>
</reference>
<dbReference type="InterPro" id="IPR010194">
    <property type="entry name" value="Anti-sigma_F"/>
</dbReference>
<name>A0A1B1YDC5_THEST</name>
<dbReference type="GO" id="GO:0030435">
    <property type="term" value="P:sporulation resulting in formation of a cellular spore"/>
    <property type="evidence" value="ECO:0007669"/>
    <property type="project" value="UniProtKB-KW"/>
</dbReference>
<evidence type="ECO:0000256" key="5">
    <source>
        <dbReference type="ARBA" id="ARBA00022840"/>
    </source>
</evidence>
<dbReference type="RefSeq" id="WP_034845100.1">
    <property type="nucleotide sequence ID" value="NZ_CP014672.1"/>
</dbReference>
<evidence type="ECO:0000313" key="10">
    <source>
        <dbReference type="Proteomes" id="UP000092971"/>
    </source>
</evidence>
<dbReference type="GO" id="GO:0004674">
    <property type="term" value="F:protein serine/threonine kinase activity"/>
    <property type="evidence" value="ECO:0007669"/>
    <property type="project" value="UniProtKB-KW"/>
</dbReference>
<evidence type="ECO:0000256" key="4">
    <source>
        <dbReference type="ARBA" id="ARBA00022777"/>
    </source>
</evidence>
<comment type="catalytic activity">
    <reaction evidence="7">
        <text>L-seryl-[protein] + ATP = O-phospho-L-seryl-[protein] + ADP + H(+)</text>
        <dbReference type="Rhea" id="RHEA:17989"/>
        <dbReference type="Rhea" id="RHEA-COMP:9863"/>
        <dbReference type="Rhea" id="RHEA-COMP:11604"/>
        <dbReference type="ChEBI" id="CHEBI:15378"/>
        <dbReference type="ChEBI" id="CHEBI:29999"/>
        <dbReference type="ChEBI" id="CHEBI:30616"/>
        <dbReference type="ChEBI" id="CHEBI:83421"/>
        <dbReference type="ChEBI" id="CHEBI:456216"/>
        <dbReference type="EC" id="2.7.11.1"/>
    </reaction>
</comment>
<comment type="catalytic activity">
    <reaction evidence="7">
        <text>L-threonyl-[protein] + ATP = O-phospho-L-threonyl-[protein] + ADP + H(+)</text>
        <dbReference type="Rhea" id="RHEA:46608"/>
        <dbReference type="Rhea" id="RHEA-COMP:11060"/>
        <dbReference type="Rhea" id="RHEA-COMP:11605"/>
        <dbReference type="ChEBI" id="CHEBI:15378"/>
        <dbReference type="ChEBI" id="CHEBI:30013"/>
        <dbReference type="ChEBI" id="CHEBI:30616"/>
        <dbReference type="ChEBI" id="CHEBI:61977"/>
        <dbReference type="ChEBI" id="CHEBI:456216"/>
        <dbReference type="EC" id="2.7.11.1"/>
    </reaction>
</comment>
<dbReference type="EC" id="2.7.11.1" evidence="7"/>
<dbReference type="AlphaFoldDB" id="A0A1B1YDC5"/>
<dbReference type="PANTHER" id="PTHR35526">
    <property type="entry name" value="ANTI-SIGMA-F FACTOR RSBW-RELATED"/>
    <property type="match status" value="1"/>
</dbReference>
<evidence type="ECO:0000313" key="9">
    <source>
        <dbReference type="EMBL" id="ANW98760.1"/>
    </source>
</evidence>
<dbReference type="InterPro" id="IPR036890">
    <property type="entry name" value="HATPase_C_sf"/>
</dbReference>